<dbReference type="EMBL" id="JAATWB010000009">
    <property type="protein sequence ID" value="NJA89947.1"/>
    <property type="molecule type" value="Genomic_DNA"/>
</dbReference>
<dbReference type="Gene3D" id="3.20.20.450">
    <property type="entry name" value="EAL domain"/>
    <property type="match status" value="1"/>
</dbReference>
<dbReference type="PANTHER" id="PTHR44757">
    <property type="entry name" value="DIGUANYLATE CYCLASE DGCP"/>
    <property type="match status" value="1"/>
</dbReference>
<comment type="caution">
    <text evidence="5">The sequence shown here is derived from an EMBL/GenBank/DDBJ whole genome shotgun (WGS) entry which is preliminary data.</text>
</comment>
<dbReference type="SMART" id="SM00052">
    <property type="entry name" value="EAL"/>
    <property type="match status" value="1"/>
</dbReference>
<dbReference type="Pfam" id="PF00989">
    <property type="entry name" value="PAS"/>
    <property type="match status" value="1"/>
</dbReference>
<feature type="domain" description="PAS" evidence="1">
    <location>
        <begin position="161"/>
        <end position="230"/>
    </location>
</feature>
<dbReference type="PROSITE" id="PS50112">
    <property type="entry name" value="PAS"/>
    <property type="match status" value="2"/>
</dbReference>
<evidence type="ECO:0000259" key="1">
    <source>
        <dbReference type="PROSITE" id="PS50112"/>
    </source>
</evidence>
<dbReference type="CDD" id="cd01949">
    <property type="entry name" value="GGDEF"/>
    <property type="match status" value="1"/>
</dbReference>
<evidence type="ECO:0000259" key="4">
    <source>
        <dbReference type="PROSITE" id="PS50887"/>
    </source>
</evidence>
<dbReference type="InterPro" id="IPR052155">
    <property type="entry name" value="Biofilm_reg_signaling"/>
</dbReference>
<dbReference type="SMART" id="SM00091">
    <property type="entry name" value="PAS"/>
    <property type="match status" value="2"/>
</dbReference>
<dbReference type="SMART" id="SM00267">
    <property type="entry name" value="GGDEF"/>
    <property type="match status" value="1"/>
</dbReference>
<dbReference type="SUPFAM" id="SSF55073">
    <property type="entry name" value="Nucleotide cyclase"/>
    <property type="match status" value="1"/>
</dbReference>
<dbReference type="InterPro" id="IPR035919">
    <property type="entry name" value="EAL_sf"/>
</dbReference>
<dbReference type="InterPro" id="IPR001633">
    <property type="entry name" value="EAL_dom"/>
</dbReference>
<feature type="domain" description="EAL" evidence="3">
    <location>
        <begin position="583"/>
        <end position="836"/>
    </location>
</feature>
<dbReference type="Gene3D" id="3.30.450.20">
    <property type="entry name" value="PAS domain"/>
    <property type="match status" value="2"/>
</dbReference>
<dbReference type="PANTHER" id="PTHR44757:SF2">
    <property type="entry name" value="BIOFILM ARCHITECTURE MAINTENANCE PROTEIN MBAA"/>
    <property type="match status" value="1"/>
</dbReference>
<dbReference type="InterPro" id="IPR013767">
    <property type="entry name" value="PAS_fold"/>
</dbReference>
<keyword evidence="6" id="KW-1185">Reference proteome</keyword>
<dbReference type="CDD" id="cd00130">
    <property type="entry name" value="PAS"/>
    <property type="match status" value="2"/>
</dbReference>
<evidence type="ECO:0000313" key="5">
    <source>
        <dbReference type="EMBL" id="NJA89947.1"/>
    </source>
</evidence>
<organism evidence="5 6">
    <name type="scientific">Rhodocyclus gracilis</name>
    <dbReference type="NCBI Taxonomy" id="2929842"/>
    <lineage>
        <taxon>Bacteria</taxon>
        <taxon>Pseudomonadati</taxon>
        <taxon>Pseudomonadota</taxon>
        <taxon>Betaproteobacteria</taxon>
        <taxon>Rhodocyclales</taxon>
        <taxon>Rhodocyclaceae</taxon>
        <taxon>Rhodocyclus</taxon>
    </lineage>
</organism>
<protein>
    <submittedName>
        <fullName evidence="5">EAL domain-containing protein</fullName>
    </submittedName>
</protein>
<dbReference type="InterPro" id="IPR043128">
    <property type="entry name" value="Rev_trsase/Diguanyl_cyclase"/>
</dbReference>
<dbReference type="Pfam" id="PF00563">
    <property type="entry name" value="EAL"/>
    <property type="match status" value="1"/>
</dbReference>
<feature type="domain" description="GGDEF" evidence="4">
    <location>
        <begin position="438"/>
        <end position="575"/>
    </location>
</feature>
<dbReference type="CDD" id="cd01948">
    <property type="entry name" value="EAL"/>
    <property type="match status" value="1"/>
</dbReference>
<dbReference type="PIRSF" id="PIRSF005925">
    <property type="entry name" value="Dos"/>
    <property type="match status" value="1"/>
</dbReference>
<dbReference type="Proteomes" id="UP000720344">
    <property type="component" value="Unassembled WGS sequence"/>
</dbReference>
<evidence type="ECO:0000313" key="6">
    <source>
        <dbReference type="Proteomes" id="UP000720344"/>
    </source>
</evidence>
<dbReference type="Pfam" id="PF00990">
    <property type="entry name" value="GGDEF"/>
    <property type="match status" value="1"/>
</dbReference>
<proteinExistence type="predicted"/>
<dbReference type="SUPFAM" id="SSF55785">
    <property type="entry name" value="PYP-like sensor domain (PAS domain)"/>
    <property type="match status" value="2"/>
</dbReference>
<gene>
    <name evidence="5" type="ORF">HCX48_12040</name>
</gene>
<feature type="domain" description="PAS" evidence="1">
    <location>
        <begin position="281"/>
        <end position="329"/>
    </location>
</feature>
<dbReference type="InterPro" id="IPR029787">
    <property type="entry name" value="Nucleotide_cyclase"/>
</dbReference>
<sequence>MAPEHGIAFIPGIHAGPSDFELSGQLYAAVLQREDGVCTASVAALFRCALASPHACFCADTECATLADTAETPWASLFADARRRGSVLPKSDTSDGRHWLAMPLVFGEEALGFIGVGGRTAAYDTAALRRFANFASLLAGLLKSRRSEERRLVALTRSEASVRQQTQMLAQIRDSLITLDREGFITSWNRGAESLFGYTAEEIVGQHILVLYAEDGDDDDDAFNHCFERGSHSMTVRRRKKSGERFWASVSWSLARDEQGKPVGLIGYIVDISAQLAASETLHLHARIFEQNNDAIVVTDAHWRIVSVNRAFTRLTGWSADEISGRHALRLVERSRARQRHGIAHPLQNGEVWRGSLPVRRKTGAAFPARASISLVDAQPATGTRHGCIVFSDDSERQKAAREIERLAFCDAVTGLPNRSQLPSLLRQALAGATRSGQRSALLFVDLDRFKNINDSFGHRAADALLREIGCRISATLAPQDIVARLGSDEFVVVLPRLAGPDHREQVRDTAHRLLASIAVPASVGAHEVMLSASIGISVFPDDGTDGESLLKKADTAMYRAKRARSGSCVFYTHDMEDDAFAQLRLESDLRRALERDELSLHFQPQISLANGRVTAAEALLRWQRPGIGMVSPAQFIPIAEETGLIVRMGEWMIDAVCRQIAAWRDASLPVVRVAVNLSAREFVPELPAKILDALARYALPPSALELEITESVLMSNSERTVSIMQALRDAGLRLALDDFGTGYSSLSYLKRLPIDTLKIDRSFVRGIPDDHDDSALARAIVGLAKNLRLSVIAEGVETAEQAAFLRDAGCDDMQGYYFSRPLPAAAFTLILRTGQPPASA</sequence>
<accession>A0ABX0WMF6</accession>
<dbReference type="InterPro" id="IPR012226">
    <property type="entry name" value="Diguanyl_cyclase/Pdiesterase"/>
</dbReference>
<dbReference type="Pfam" id="PF13426">
    <property type="entry name" value="PAS_9"/>
    <property type="match status" value="1"/>
</dbReference>
<dbReference type="PROSITE" id="PS50887">
    <property type="entry name" value="GGDEF"/>
    <property type="match status" value="1"/>
</dbReference>
<dbReference type="InterPro" id="IPR000700">
    <property type="entry name" value="PAS-assoc_C"/>
</dbReference>
<dbReference type="NCBIfam" id="TIGR00254">
    <property type="entry name" value="GGDEF"/>
    <property type="match status" value="1"/>
</dbReference>
<dbReference type="SUPFAM" id="SSF141868">
    <property type="entry name" value="EAL domain-like"/>
    <property type="match status" value="1"/>
</dbReference>
<reference evidence="6" key="1">
    <citation type="submission" date="2020-03" db="EMBL/GenBank/DDBJ databases">
        <title>Whole-genome sequence of the purple nonsulfur bacterium Rhodocyclus tenuis DSM112.</title>
        <authorList>
            <person name="Kyndt J.A."/>
            <person name="Meyer T.E."/>
        </authorList>
    </citation>
    <scope>NUCLEOTIDE SEQUENCE [LARGE SCALE GENOMIC DNA]</scope>
    <source>
        <strain evidence="6">DSM 112</strain>
    </source>
</reference>
<dbReference type="PROSITE" id="PS50883">
    <property type="entry name" value="EAL"/>
    <property type="match status" value="1"/>
</dbReference>
<dbReference type="PROSITE" id="PS50113">
    <property type="entry name" value="PAC"/>
    <property type="match status" value="1"/>
</dbReference>
<dbReference type="SMART" id="SM00086">
    <property type="entry name" value="PAC"/>
    <property type="match status" value="2"/>
</dbReference>
<feature type="domain" description="PAC" evidence="2">
    <location>
        <begin position="232"/>
        <end position="284"/>
    </location>
</feature>
<dbReference type="Gene3D" id="3.30.70.270">
    <property type="match status" value="1"/>
</dbReference>
<dbReference type="InterPro" id="IPR000014">
    <property type="entry name" value="PAS"/>
</dbReference>
<dbReference type="InterPro" id="IPR035965">
    <property type="entry name" value="PAS-like_dom_sf"/>
</dbReference>
<dbReference type="InterPro" id="IPR000160">
    <property type="entry name" value="GGDEF_dom"/>
</dbReference>
<dbReference type="InterPro" id="IPR001610">
    <property type="entry name" value="PAC"/>
</dbReference>
<name>A0ABX0WMF6_9RHOO</name>
<evidence type="ECO:0000259" key="3">
    <source>
        <dbReference type="PROSITE" id="PS50883"/>
    </source>
</evidence>
<dbReference type="NCBIfam" id="TIGR00229">
    <property type="entry name" value="sensory_box"/>
    <property type="match status" value="2"/>
</dbReference>
<dbReference type="RefSeq" id="WP_167682484.1">
    <property type="nucleotide sequence ID" value="NZ_JAATWB010000009.1"/>
</dbReference>
<evidence type="ECO:0000259" key="2">
    <source>
        <dbReference type="PROSITE" id="PS50113"/>
    </source>
</evidence>